<proteinExistence type="predicted"/>
<dbReference type="Proteomes" id="UP000022447">
    <property type="component" value="Unassembled WGS sequence"/>
</dbReference>
<feature type="domain" description="PBP" evidence="3">
    <location>
        <begin position="17"/>
        <end position="301"/>
    </location>
</feature>
<dbReference type="Pfam" id="PF12849">
    <property type="entry name" value="PBP_like_2"/>
    <property type="match status" value="1"/>
</dbReference>
<reference evidence="4 5" key="1">
    <citation type="submission" date="2014-01" db="EMBL/GenBank/DDBJ databases">
        <title>Roseivivax halodurans JCM 10272 Genome Sequencing.</title>
        <authorList>
            <person name="Lai Q."/>
            <person name="Li G."/>
            <person name="Shao Z."/>
        </authorList>
    </citation>
    <scope>NUCLEOTIDE SEQUENCE [LARGE SCALE GENOMIC DNA]</scope>
    <source>
        <strain evidence="4 5">JCM 10272</strain>
    </source>
</reference>
<evidence type="ECO:0000259" key="3">
    <source>
        <dbReference type="Pfam" id="PF12849"/>
    </source>
</evidence>
<dbReference type="SUPFAM" id="SSF53850">
    <property type="entry name" value="Periplasmic binding protein-like II"/>
    <property type="match status" value="1"/>
</dbReference>
<dbReference type="PATRIC" id="fig|1449350.3.peg.3973"/>
<protein>
    <submittedName>
        <fullName evidence="4">Phosphate ABC transporter substrate-binding protein</fullName>
    </submittedName>
</protein>
<dbReference type="eggNOG" id="COG0226">
    <property type="taxonomic scope" value="Bacteria"/>
</dbReference>
<comment type="caution">
    <text evidence="4">The sequence shown here is derived from an EMBL/GenBank/DDBJ whole genome shotgun (WGS) entry which is preliminary data.</text>
</comment>
<dbReference type="PANTHER" id="PTHR30570">
    <property type="entry name" value="PERIPLASMIC PHOSPHATE BINDING COMPONENT OF PHOSPHATE ABC TRANSPORTER"/>
    <property type="match status" value="1"/>
</dbReference>
<feature type="signal peptide" evidence="2">
    <location>
        <begin position="1"/>
        <end position="19"/>
    </location>
</feature>
<dbReference type="OrthoDB" id="9790048at2"/>
<evidence type="ECO:0000256" key="1">
    <source>
        <dbReference type="ARBA" id="ARBA00022729"/>
    </source>
</evidence>
<dbReference type="PANTHER" id="PTHR30570:SF1">
    <property type="entry name" value="PHOSPHATE-BINDING PROTEIN PSTS"/>
    <property type="match status" value="1"/>
</dbReference>
<evidence type="ECO:0000256" key="2">
    <source>
        <dbReference type="SAM" id="SignalP"/>
    </source>
</evidence>
<dbReference type="STRING" id="1449350.OCH239_15710"/>
<keyword evidence="1 2" id="KW-0732">Signal</keyword>
<organism evidence="4 5">
    <name type="scientific">Roseivivax halodurans JCM 10272</name>
    <dbReference type="NCBI Taxonomy" id="1449350"/>
    <lineage>
        <taxon>Bacteria</taxon>
        <taxon>Pseudomonadati</taxon>
        <taxon>Pseudomonadota</taxon>
        <taxon>Alphaproteobacteria</taxon>
        <taxon>Rhodobacterales</taxon>
        <taxon>Roseobacteraceae</taxon>
        <taxon>Roseivivax</taxon>
    </lineage>
</organism>
<dbReference type="RefSeq" id="WP_051489638.1">
    <property type="nucleotide sequence ID" value="NZ_JALZ01000049.1"/>
</dbReference>
<dbReference type="Gene3D" id="3.40.190.10">
    <property type="entry name" value="Periplasmic binding protein-like II"/>
    <property type="match status" value="2"/>
</dbReference>
<sequence length="337" mass="35941">MKMTTLTAVALVIPAAAFAQSRENIRVVGSSTVYPFTTAVAENFARESDFPPPVVESTGTGGGFQIFCEGIGAGTPDINDASRAMASSEEEMCAGNGVESVTEIQIGNDGIVLAMDGGQEQFSVTPAELFQALAAETVQDGEIVDNPYQNWSDINSDFPEQEIVVFGPPTTSGTRDAFVELAMETGCEEFEAVTSLEEERMSEVCTSMRSDGGFVEAGENDNVIVQRLSSQPGSVGIFGYSYYDQNTSSLTALSVNDAQPTAENIAAEDYPLSRPLFIYVKDQHVGVIPGLAEFLEYYTSDAAWGPDGFLVEQGLIPMAEERRSEVSETVAALGSSN</sequence>
<dbReference type="AlphaFoldDB" id="X7ECJ1"/>
<keyword evidence="5" id="KW-1185">Reference proteome</keyword>
<accession>X7ECJ1</accession>
<dbReference type="InterPro" id="IPR050811">
    <property type="entry name" value="Phosphate_ABC_transporter"/>
</dbReference>
<evidence type="ECO:0000313" key="4">
    <source>
        <dbReference type="EMBL" id="ETX12833.1"/>
    </source>
</evidence>
<name>X7ECJ1_9RHOB</name>
<evidence type="ECO:0000313" key="5">
    <source>
        <dbReference type="Proteomes" id="UP000022447"/>
    </source>
</evidence>
<feature type="chain" id="PRO_5004977163" evidence="2">
    <location>
        <begin position="20"/>
        <end position="337"/>
    </location>
</feature>
<gene>
    <name evidence="4" type="ORF">OCH239_15710</name>
</gene>
<dbReference type="InterPro" id="IPR024370">
    <property type="entry name" value="PBP_domain"/>
</dbReference>
<dbReference type="EMBL" id="JALZ01000049">
    <property type="protein sequence ID" value="ETX12833.1"/>
    <property type="molecule type" value="Genomic_DNA"/>
</dbReference>